<evidence type="ECO:0000313" key="1">
    <source>
        <dbReference type="EMBL" id="RCH83091.1"/>
    </source>
</evidence>
<dbReference type="EMBL" id="PJQL01002777">
    <property type="protein sequence ID" value="RCH83091.1"/>
    <property type="molecule type" value="Genomic_DNA"/>
</dbReference>
<evidence type="ECO:0000313" key="2">
    <source>
        <dbReference type="Proteomes" id="UP000252139"/>
    </source>
</evidence>
<sequence>MACKFSKSQTRVNQQLIWASCTIYVGKLPWTVESRNKHVKRITDYRYNLKRNRKEQQSEHHSNIFLLTSIAVQEESQTCLNTATTCSITNDILTDLQLSTTSYTIGIDQKVNCVLHYYNNPAEYPSRLPSLVSVSNTNF</sequence>
<name>A0A367J049_RHIAZ</name>
<dbReference type="Proteomes" id="UP000252139">
    <property type="component" value="Unassembled WGS sequence"/>
</dbReference>
<protein>
    <submittedName>
        <fullName evidence="1">Uncharacterized protein</fullName>
    </submittedName>
</protein>
<dbReference type="AlphaFoldDB" id="A0A367J049"/>
<comment type="caution">
    <text evidence="1">The sequence shown here is derived from an EMBL/GenBank/DDBJ whole genome shotgun (WGS) entry which is preliminary data.</text>
</comment>
<organism evidence="1 2">
    <name type="scientific">Rhizopus azygosporus</name>
    <name type="common">Rhizopus microsporus var. azygosporus</name>
    <dbReference type="NCBI Taxonomy" id="86630"/>
    <lineage>
        <taxon>Eukaryota</taxon>
        <taxon>Fungi</taxon>
        <taxon>Fungi incertae sedis</taxon>
        <taxon>Mucoromycota</taxon>
        <taxon>Mucoromycotina</taxon>
        <taxon>Mucoromycetes</taxon>
        <taxon>Mucorales</taxon>
        <taxon>Mucorineae</taxon>
        <taxon>Rhizopodaceae</taxon>
        <taxon>Rhizopus</taxon>
    </lineage>
</organism>
<accession>A0A367J049</accession>
<proteinExistence type="predicted"/>
<reference evidence="1 2" key="1">
    <citation type="journal article" date="2018" name="G3 (Bethesda)">
        <title>Phylogenetic and Phylogenomic Definition of Rhizopus Species.</title>
        <authorList>
            <person name="Gryganskyi A.P."/>
            <person name="Golan J."/>
            <person name="Dolatabadi S."/>
            <person name="Mondo S."/>
            <person name="Robb S."/>
            <person name="Idnurm A."/>
            <person name="Muszewska A."/>
            <person name="Steczkiewicz K."/>
            <person name="Masonjones S."/>
            <person name="Liao H.L."/>
            <person name="Gajdeczka M.T."/>
            <person name="Anike F."/>
            <person name="Vuek A."/>
            <person name="Anishchenko I.M."/>
            <person name="Voigt K."/>
            <person name="de Hoog G.S."/>
            <person name="Smith M.E."/>
            <person name="Heitman J."/>
            <person name="Vilgalys R."/>
            <person name="Stajich J.E."/>
        </authorList>
    </citation>
    <scope>NUCLEOTIDE SEQUENCE [LARGE SCALE GENOMIC DNA]</scope>
    <source>
        <strain evidence="1 2">CBS 357.93</strain>
    </source>
</reference>
<keyword evidence="2" id="KW-1185">Reference proteome</keyword>
<gene>
    <name evidence="1" type="ORF">CU097_006638</name>
</gene>